<dbReference type="SUPFAM" id="SSF47188">
    <property type="entry name" value="Hemerythrin-like"/>
    <property type="match status" value="1"/>
</dbReference>
<dbReference type="SUPFAM" id="SSF55874">
    <property type="entry name" value="ATPase domain of HSP90 chaperone/DNA topoisomerase II/histidine kinase"/>
    <property type="match status" value="1"/>
</dbReference>
<reference evidence="11" key="1">
    <citation type="journal article" date="2019" name="J. Bacteriol.">
        <title>A Mutagenic Screen Identifies a TonB-Dependent Receptor Required for the Lanthanide Metal Switch in the Type I Methanotroph 'Methylotuvimicrobium buryatense' 5GB1C.</title>
        <authorList>
            <person name="Groom J.D."/>
            <person name="Ford S.M."/>
            <person name="Pesesky M.W."/>
            <person name="Lidstrom M.E."/>
        </authorList>
    </citation>
    <scope>NUCLEOTIDE SEQUENCE [LARGE SCALE GENOMIC DNA]</scope>
    <source>
        <strain evidence="11">5GB1C</strain>
    </source>
</reference>
<sequence length="592" mass="67751">MDSILTWNDSLKLGITSVDDQHRRLLELINRLDEAVALGHAPDTITELLDDLIDYTRYHFDEEEKLMQQSDFEEALFISHKNEHRQFVETIVEARNQKPDNASFLLHHLLDFLFDWLYRHILGTDKKMADRILGKPISDAAKIDQAGIIMQSNLYSALRESEDRFKEMADNLPALIWISNAKNIPVFCNRYRHKKFNIPLGSGNHSQWLDMIHPDDRDKVADTYAHAASDLKKFKIQYRLRREDESIVWILETGVPRIRRNGSFAGLMGCGMDITNQKNAEITIARINQLLMEQVEERTQQLLDANKTLEAEKNEQVRLNARLKETQAHLIQSEKMASIGQLAAGVAHEINNPLGYVFSNLNSLKQYLNDILLFSETAEKLAQELPADNREVLAYHQLKENIDIDYLKTDLSDLVDESIEGATRARKIVQDLRDFSRIDKQEMELFDIEAGIDATLNIIQNELKYKAKIVKEYSGLEPYRCIGAQMNQIFMNLLVNAAHAIETFGTIYIRTGTEKDHIWIEIEDTGKGIPEEIRSKLFDPFFTTKPVGQGTGLGLSLSYKIIQNHSGKIEVESYIGKGSKFRICLPLTSNGC</sequence>
<dbReference type="InterPro" id="IPR036890">
    <property type="entry name" value="HATPase_C_sf"/>
</dbReference>
<dbReference type="SMART" id="SM00086">
    <property type="entry name" value="PAC"/>
    <property type="match status" value="1"/>
</dbReference>
<dbReference type="Pfam" id="PF01814">
    <property type="entry name" value="Hemerythrin"/>
    <property type="match status" value="1"/>
</dbReference>
<dbReference type="AlphaFoldDB" id="A0A4P9UKB6"/>
<dbReference type="Pfam" id="PF08447">
    <property type="entry name" value="PAS_3"/>
    <property type="match status" value="1"/>
</dbReference>
<dbReference type="InterPro" id="IPR000014">
    <property type="entry name" value="PAS"/>
</dbReference>
<keyword evidence="11" id="KW-1185">Reference proteome</keyword>
<dbReference type="RefSeq" id="WP_017840550.1">
    <property type="nucleotide sequence ID" value="NZ_CP035467.1"/>
</dbReference>
<dbReference type="InterPro" id="IPR003594">
    <property type="entry name" value="HATPase_dom"/>
</dbReference>
<dbReference type="Proteomes" id="UP000305881">
    <property type="component" value="Chromosome"/>
</dbReference>
<keyword evidence="5" id="KW-0479">Metal-binding</keyword>
<dbReference type="STRING" id="675511.GCA_000341735_02014"/>
<comment type="similarity">
    <text evidence="2">Belongs to the hemerythrin family.</text>
</comment>
<keyword evidence="7" id="KW-0175">Coiled coil</keyword>
<dbReference type="KEGG" id="mbur:EQU24_04985"/>
<evidence type="ECO:0000313" key="11">
    <source>
        <dbReference type="Proteomes" id="UP000305881"/>
    </source>
</evidence>
<evidence type="ECO:0000256" key="3">
    <source>
        <dbReference type="ARBA" id="ARBA00012438"/>
    </source>
</evidence>
<keyword evidence="4" id="KW-0597">Phosphoprotein</keyword>
<evidence type="ECO:0000256" key="5">
    <source>
        <dbReference type="ARBA" id="ARBA00022723"/>
    </source>
</evidence>
<dbReference type="InterPro" id="IPR004358">
    <property type="entry name" value="Sig_transdc_His_kin-like_C"/>
</dbReference>
<dbReference type="PROSITE" id="PS50113">
    <property type="entry name" value="PAC"/>
    <property type="match status" value="1"/>
</dbReference>
<dbReference type="EMBL" id="CP035467">
    <property type="protein sequence ID" value="QCW81672.1"/>
    <property type="molecule type" value="Genomic_DNA"/>
</dbReference>
<dbReference type="InterPro" id="IPR005467">
    <property type="entry name" value="His_kinase_dom"/>
</dbReference>
<dbReference type="OrthoDB" id="1931120at2"/>
<dbReference type="InterPro" id="IPR001610">
    <property type="entry name" value="PAC"/>
</dbReference>
<protein>
    <recommendedName>
        <fullName evidence="3">histidine kinase</fullName>
        <ecNumber evidence="3">2.7.13.3</ecNumber>
    </recommendedName>
</protein>
<dbReference type="Gene3D" id="3.30.450.20">
    <property type="entry name" value="PAS domain"/>
    <property type="match status" value="1"/>
</dbReference>
<feature type="domain" description="PAC" evidence="9">
    <location>
        <begin position="234"/>
        <end position="286"/>
    </location>
</feature>
<feature type="domain" description="Histidine kinase" evidence="8">
    <location>
        <begin position="345"/>
        <end position="589"/>
    </location>
</feature>
<dbReference type="Pfam" id="PF02518">
    <property type="entry name" value="HATPase_c"/>
    <property type="match status" value="1"/>
</dbReference>
<dbReference type="InterPro" id="IPR012312">
    <property type="entry name" value="Hemerythrin-like"/>
</dbReference>
<evidence type="ECO:0000256" key="2">
    <source>
        <dbReference type="ARBA" id="ARBA00010587"/>
    </source>
</evidence>
<accession>A0A4P9UKB6</accession>
<dbReference type="Gene3D" id="1.20.120.50">
    <property type="entry name" value="Hemerythrin-like"/>
    <property type="match status" value="1"/>
</dbReference>
<evidence type="ECO:0000256" key="6">
    <source>
        <dbReference type="ARBA" id="ARBA00023004"/>
    </source>
</evidence>
<dbReference type="SUPFAM" id="SSF47384">
    <property type="entry name" value="Homodimeric domain of signal transducing histidine kinase"/>
    <property type="match status" value="1"/>
</dbReference>
<evidence type="ECO:0000256" key="1">
    <source>
        <dbReference type="ARBA" id="ARBA00000085"/>
    </source>
</evidence>
<dbReference type="PROSITE" id="PS50109">
    <property type="entry name" value="HIS_KIN"/>
    <property type="match status" value="1"/>
</dbReference>
<dbReference type="Gene3D" id="3.30.565.10">
    <property type="entry name" value="Histidine kinase-like ATPase, C-terminal domain"/>
    <property type="match status" value="1"/>
</dbReference>
<dbReference type="SUPFAM" id="SSF55785">
    <property type="entry name" value="PYP-like sensor domain (PAS domain)"/>
    <property type="match status" value="1"/>
</dbReference>
<gene>
    <name evidence="10" type="ORF">EQU24_04985</name>
</gene>
<name>A0A4P9UKB6_METBY</name>
<dbReference type="Gene3D" id="1.10.287.130">
    <property type="match status" value="1"/>
</dbReference>
<dbReference type="NCBIfam" id="TIGR02481">
    <property type="entry name" value="hemeryth_dom"/>
    <property type="match status" value="1"/>
</dbReference>
<proteinExistence type="inferred from homology"/>
<feature type="coiled-coil region" evidence="7">
    <location>
        <begin position="292"/>
        <end position="329"/>
    </location>
</feature>
<dbReference type="CDD" id="cd00130">
    <property type="entry name" value="PAS"/>
    <property type="match status" value="1"/>
</dbReference>
<dbReference type="PANTHER" id="PTHR43065:SF50">
    <property type="entry name" value="HISTIDINE KINASE"/>
    <property type="match status" value="1"/>
</dbReference>
<dbReference type="InterPro" id="IPR013655">
    <property type="entry name" value="PAS_fold_3"/>
</dbReference>
<keyword evidence="6" id="KW-0408">Iron</keyword>
<comment type="catalytic activity">
    <reaction evidence="1">
        <text>ATP + protein L-histidine = ADP + protein N-phospho-L-histidine.</text>
        <dbReference type="EC" id="2.7.13.3"/>
    </reaction>
</comment>
<evidence type="ECO:0000259" key="8">
    <source>
        <dbReference type="PROSITE" id="PS50109"/>
    </source>
</evidence>
<dbReference type="InterPro" id="IPR036097">
    <property type="entry name" value="HisK_dim/P_sf"/>
</dbReference>
<dbReference type="InterPro" id="IPR003661">
    <property type="entry name" value="HisK_dim/P_dom"/>
</dbReference>
<dbReference type="CDD" id="cd00082">
    <property type="entry name" value="HisKA"/>
    <property type="match status" value="1"/>
</dbReference>
<dbReference type="PRINTS" id="PR00344">
    <property type="entry name" value="BCTRLSENSOR"/>
</dbReference>
<dbReference type="GO" id="GO:0046872">
    <property type="term" value="F:metal ion binding"/>
    <property type="evidence" value="ECO:0007669"/>
    <property type="project" value="UniProtKB-KW"/>
</dbReference>
<dbReference type="InterPro" id="IPR035965">
    <property type="entry name" value="PAS-like_dom_sf"/>
</dbReference>
<dbReference type="GO" id="GO:0000155">
    <property type="term" value="F:phosphorelay sensor kinase activity"/>
    <property type="evidence" value="ECO:0007669"/>
    <property type="project" value="InterPro"/>
</dbReference>
<dbReference type="InterPro" id="IPR012827">
    <property type="entry name" value="Hemerythrin_metal-bd"/>
</dbReference>
<dbReference type="PANTHER" id="PTHR43065">
    <property type="entry name" value="SENSOR HISTIDINE KINASE"/>
    <property type="match status" value="1"/>
</dbReference>
<evidence type="ECO:0000313" key="10">
    <source>
        <dbReference type="EMBL" id="QCW81672.1"/>
    </source>
</evidence>
<dbReference type="InterPro" id="IPR035938">
    <property type="entry name" value="Hemerythrin-like_sf"/>
</dbReference>
<dbReference type="SMART" id="SM00387">
    <property type="entry name" value="HATPase_c"/>
    <property type="match status" value="1"/>
</dbReference>
<dbReference type="NCBIfam" id="NF033749">
    <property type="entry name" value="bact_hemeryth"/>
    <property type="match status" value="1"/>
</dbReference>
<organism evidence="10 11">
    <name type="scientific">Methylotuvimicrobium buryatense</name>
    <name type="common">Methylomicrobium buryatense</name>
    <dbReference type="NCBI Taxonomy" id="95641"/>
    <lineage>
        <taxon>Bacteria</taxon>
        <taxon>Pseudomonadati</taxon>
        <taxon>Pseudomonadota</taxon>
        <taxon>Gammaproteobacteria</taxon>
        <taxon>Methylococcales</taxon>
        <taxon>Methylococcaceae</taxon>
        <taxon>Methylotuvimicrobium</taxon>
    </lineage>
</organism>
<dbReference type="EC" id="2.7.13.3" evidence="3"/>
<evidence type="ECO:0000256" key="4">
    <source>
        <dbReference type="ARBA" id="ARBA00022553"/>
    </source>
</evidence>
<evidence type="ECO:0000256" key="7">
    <source>
        <dbReference type="SAM" id="Coils"/>
    </source>
</evidence>
<evidence type="ECO:0000259" key="9">
    <source>
        <dbReference type="PROSITE" id="PS50113"/>
    </source>
</evidence>
<dbReference type="CDD" id="cd12107">
    <property type="entry name" value="Hemerythrin"/>
    <property type="match status" value="1"/>
</dbReference>
<dbReference type="InterPro" id="IPR000700">
    <property type="entry name" value="PAS-assoc_C"/>
</dbReference>
<dbReference type="SMART" id="SM00388">
    <property type="entry name" value="HisKA"/>
    <property type="match status" value="1"/>
</dbReference>